<evidence type="ECO:0000313" key="2">
    <source>
        <dbReference type="Proteomes" id="UP000189670"/>
    </source>
</evidence>
<name>A0A1V1PGL5_9BACT</name>
<accession>A0A1V1PGL5</accession>
<reference evidence="2" key="1">
    <citation type="submission" date="2012-11" db="EMBL/GenBank/DDBJ databases">
        <authorList>
            <person name="Lucero-Rivera Y.E."/>
            <person name="Tovar-Ramirez D."/>
        </authorList>
    </citation>
    <scope>NUCLEOTIDE SEQUENCE [LARGE SCALE GENOMIC DNA]</scope>
    <source>
        <strain evidence="2">Araruama</strain>
    </source>
</reference>
<gene>
    <name evidence="1" type="ORF">OMM_00674</name>
</gene>
<proteinExistence type="predicted"/>
<dbReference type="InterPro" id="IPR011335">
    <property type="entry name" value="Restrct_endonuc-II-like"/>
</dbReference>
<sequence>MSNTVYARSNSPYFNDFFESYQNVKALDSPARKNNYRPVRIKPAKLQYPQSIENSFVDEAPENFFVDEVIENIFVDEATFWADYYEDPDFRYEWNNGKLEESPMAAISGILCTDWFISLLKEYLKANNYDHIILADIGFTLNLTHKKVIRRPDHAILLGQKALNCDISKSSYNGIYDICIETLSRSKQAYIDRDTKVKKMNTVRARSESIIFLTMKNTKRNFIG</sequence>
<dbReference type="AlphaFoldDB" id="A0A1V1PGL5"/>
<dbReference type="SUPFAM" id="SSF52980">
    <property type="entry name" value="Restriction endonuclease-like"/>
    <property type="match status" value="1"/>
</dbReference>
<dbReference type="EMBL" id="ATBP01000037">
    <property type="protein sequence ID" value="ETR73825.1"/>
    <property type="molecule type" value="Genomic_DNA"/>
</dbReference>
<dbReference type="Gene3D" id="3.90.1570.10">
    <property type="entry name" value="tt1808, chain A"/>
    <property type="match status" value="1"/>
</dbReference>
<evidence type="ECO:0000313" key="1">
    <source>
        <dbReference type="EMBL" id="ETR73825.1"/>
    </source>
</evidence>
<comment type="caution">
    <text evidence="1">The sequence shown here is derived from an EMBL/GenBank/DDBJ whole genome shotgun (WGS) entry which is preliminary data.</text>
</comment>
<dbReference type="InterPro" id="IPR012296">
    <property type="entry name" value="Nuclease_put_TT1808"/>
</dbReference>
<dbReference type="Proteomes" id="UP000189670">
    <property type="component" value="Unassembled WGS sequence"/>
</dbReference>
<protein>
    <submittedName>
        <fullName evidence="1">Uncharacterized protein</fullName>
    </submittedName>
</protein>
<organism evidence="1 2">
    <name type="scientific">Candidatus Magnetoglobus multicellularis str. Araruama</name>
    <dbReference type="NCBI Taxonomy" id="890399"/>
    <lineage>
        <taxon>Bacteria</taxon>
        <taxon>Pseudomonadati</taxon>
        <taxon>Thermodesulfobacteriota</taxon>
        <taxon>Desulfobacteria</taxon>
        <taxon>Desulfobacterales</taxon>
        <taxon>Desulfobacteraceae</taxon>
        <taxon>Candidatus Magnetoglobus</taxon>
    </lineage>
</organism>